<dbReference type="Pfam" id="PF04816">
    <property type="entry name" value="TrmK"/>
    <property type="match status" value="1"/>
</dbReference>
<keyword evidence="2" id="KW-1185">Reference proteome</keyword>
<dbReference type="AlphaFoldDB" id="A0A1G9ZCK2"/>
<gene>
    <name evidence="1" type="ORF">SAMN05216498_1634</name>
</gene>
<reference evidence="1 2" key="1">
    <citation type="submission" date="2016-10" db="EMBL/GenBank/DDBJ databases">
        <authorList>
            <person name="de Groot N.N."/>
        </authorList>
    </citation>
    <scope>NUCLEOTIDE SEQUENCE [LARGE SCALE GENOMIC DNA]</scope>
    <source>
        <strain evidence="1 2">CGMCC 1.3442</strain>
    </source>
</reference>
<dbReference type="Gene3D" id="3.40.50.150">
    <property type="entry name" value="Vaccinia Virus protein VP39"/>
    <property type="match status" value="1"/>
</dbReference>
<evidence type="ECO:0000313" key="2">
    <source>
        <dbReference type="Proteomes" id="UP000199334"/>
    </source>
</evidence>
<keyword evidence="1" id="KW-0808">Transferase</keyword>
<dbReference type="Proteomes" id="UP000199334">
    <property type="component" value="Unassembled WGS sequence"/>
</dbReference>
<evidence type="ECO:0000313" key="1">
    <source>
        <dbReference type="EMBL" id="SDN18905.1"/>
    </source>
</evidence>
<keyword evidence="1" id="KW-0489">Methyltransferase</keyword>
<dbReference type="SUPFAM" id="SSF53335">
    <property type="entry name" value="S-adenosyl-L-methionine-dependent methyltransferases"/>
    <property type="match status" value="1"/>
</dbReference>
<dbReference type="STRING" id="237069.SAMN05216498_1634"/>
<accession>A0A1G9ZCK2</accession>
<dbReference type="PIRSF" id="PIRSF018637">
    <property type="entry name" value="TrmK"/>
    <property type="match status" value="1"/>
</dbReference>
<sequence>MNDLILSNRLQLVADQIPDDIHKFADIGSDHAYLPCYVCKQQASIHAIAGEVNEGPYQAAVNQVEKYQLLDQIEVRLGDGLAILQENEVDCITIAGMGGTLITHILLEGLNKLGRVKRLILQPNIDAFSIRRFAVDHQYRIIHEDIINDEGYIYEVLVLEPSDEPVQYSEKELYLGPILLGNRNEVFYEKWGHVFNKKQKIINQMQNAKAVDDDKLNYFIKQTQWIEEAIDYDSNNG</sequence>
<dbReference type="Gene3D" id="1.10.287.1890">
    <property type="match status" value="1"/>
</dbReference>
<dbReference type="PANTHER" id="PTHR38451">
    <property type="entry name" value="TRNA (ADENINE(22)-N(1))-METHYLTRANSFERASE"/>
    <property type="match status" value="1"/>
</dbReference>
<name>A0A1G9ZCK2_9BACI</name>
<dbReference type="GO" id="GO:0160105">
    <property type="term" value="F:tRNA (adenine(22)-N1)-methyltransferase activity"/>
    <property type="evidence" value="ECO:0007669"/>
    <property type="project" value="InterPro"/>
</dbReference>
<organism evidence="1 2">
    <name type="scientific">Tenuibacillus multivorans</name>
    <dbReference type="NCBI Taxonomy" id="237069"/>
    <lineage>
        <taxon>Bacteria</taxon>
        <taxon>Bacillati</taxon>
        <taxon>Bacillota</taxon>
        <taxon>Bacilli</taxon>
        <taxon>Bacillales</taxon>
        <taxon>Bacillaceae</taxon>
        <taxon>Tenuibacillus</taxon>
    </lineage>
</organism>
<dbReference type="InterPro" id="IPR029063">
    <property type="entry name" value="SAM-dependent_MTases_sf"/>
</dbReference>
<dbReference type="EMBL" id="FNIG01000003">
    <property type="protein sequence ID" value="SDN18905.1"/>
    <property type="molecule type" value="Genomic_DNA"/>
</dbReference>
<proteinExistence type="predicted"/>
<dbReference type="GO" id="GO:0032259">
    <property type="term" value="P:methylation"/>
    <property type="evidence" value="ECO:0007669"/>
    <property type="project" value="UniProtKB-KW"/>
</dbReference>
<dbReference type="InterPro" id="IPR006901">
    <property type="entry name" value="TrmK"/>
</dbReference>
<dbReference type="RefSeq" id="WP_245686811.1">
    <property type="nucleotide sequence ID" value="NZ_BJVZ01000023.1"/>
</dbReference>
<protein>
    <submittedName>
        <fullName evidence="1">tRNA (Adenine22-N1)-methyltransferase</fullName>
    </submittedName>
</protein>
<dbReference type="PANTHER" id="PTHR38451:SF1">
    <property type="entry name" value="TRNA (ADENINE(22)-N(1))-METHYLTRANSFERASE"/>
    <property type="match status" value="1"/>
</dbReference>